<dbReference type="Proteomes" id="UP000615446">
    <property type="component" value="Unassembled WGS sequence"/>
</dbReference>
<proteinExistence type="predicted"/>
<keyword evidence="2" id="KW-0418">Kinase</keyword>
<dbReference type="Gene3D" id="1.10.30.10">
    <property type="entry name" value="High mobility group box domain"/>
    <property type="match status" value="1"/>
</dbReference>
<evidence type="ECO:0000313" key="1">
    <source>
        <dbReference type="EMBL" id="GBB84554.1"/>
    </source>
</evidence>
<keyword evidence="3" id="KW-1185">Reference proteome</keyword>
<keyword evidence="2" id="KW-0808">Transferase</keyword>
<dbReference type="OrthoDB" id="5598240at2759"/>
<accession>A0A2Z6QIF0</accession>
<dbReference type="SUPFAM" id="SSF47095">
    <property type="entry name" value="HMG-box"/>
    <property type="match status" value="1"/>
</dbReference>
<reference evidence="2" key="2">
    <citation type="submission" date="2019-10" db="EMBL/GenBank/DDBJ databases">
        <title>Conservation and host-specific expression of non-tandemly repeated heterogenous ribosome RNA gene in arbuscular mycorrhizal fungi.</title>
        <authorList>
            <person name="Maeda T."/>
            <person name="Kobayashi Y."/>
            <person name="Nakagawa T."/>
            <person name="Ezawa T."/>
            <person name="Yamaguchi K."/>
            <person name="Bino T."/>
            <person name="Nishimoto Y."/>
            <person name="Shigenobu S."/>
            <person name="Kawaguchi M."/>
        </authorList>
    </citation>
    <scope>NUCLEOTIDE SEQUENCE</scope>
    <source>
        <strain evidence="2">HR1</strain>
    </source>
</reference>
<dbReference type="EMBL" id="BEXD01000127">
    <property type="protein sequence ID" value="GBB84554.1"/>
    <property type="molecule type" value="Genomic_DNA"/>
</dbReference>
<dbReference type="EMBL" id="BLAL01000262">
    <property type="protein sequence ID" value="GES98128.1"/>
    <property type="molecule type" value="Genomic_DNA"/>
</dbReference>
<name>A0A2Z6QIF0_9GLOM</name>
<dbReference type="GO" id="GO:0016301">
    <property type="term" value="F:kinase activity"/>
    <property type="evidence" value="ECO:0007669"/>
    <property type="project" value="UniProtKB-KW"/>
</dbReference>
<dbReference type="Proteomes" id="UP000247702">
    <property type="component" value="Unassembled WGS sequence"/>
</dbReference>
<sequence>MNSNEIPHIEVPFPPELTVEEILGRRPDEKLGSRAPNSFFLYRLAFIKELKKRTGGNNSMTKISPYVSLSWSKEPPEIKDAYKKLSSLVESQLIKMRQKKQYNSLVFIHENSSLPQASEINDIVDEVDVVDEPTLFYLDYFHFFYHNIYYHYYNF</sequence>
<organism evidence="1 3">
    <name type="scientific">Rhizophagus clarus</name>
    <dbReference type="NCBI Taxonomy" id="94130"/>
    <lineage>
        <taxon>Eukaryota</taxon>
        <taxon>Fungi</taxon>
        <taxon>Fungi incertae sedis</taxon>
        <taxon>Mucoromycota</taxon>
        <taxon>Glomeromycotina</taxon>
        <taxon>Glomeromycetes</taxon>
        <taxon>Glomerales</taxon>
        <taxon>Glomeraceae</taxon>
        <taxon>Rhizophagus</taxon>
    </lineage>
</organism>
<gene>
    <name evidence="2" type="ORF">RCL2_002469100</name>
    <name evidence="1" type="ORF">RclHR1_11110003</name>
</gene>
<comment type="caution">
    <text evidence="1">The sequence shown here is derived from an EMBL/GenBank/DDBJ whole genome shotgun (WGS) entry which is preliminary data.</text>
</comment>
<reference evidence="1 3" key="1">
    <citation type="submission" date="2017-11" db="EMBL/GenBank/DDBJ databases">
        <title>The genome of Rhizophagus clarus HR1 reveals common genetic basis of auxotrophy among arbuscular mycorrhizal fungi.</title>
        <authorList>
            <person name="Kobayashi Y."/>
        </authorList>
    </citation>
    <scope>NUCLEOTIDE SEQUENCE [LARGE SCALE GENOMIC DNA]</scope>
    <source>
        <strain evidence="1 3">HR1</strain>
    </source>
</reference>
<evidence type="ECO:0000313" key="2">
    <source>
        <dbReference type="EMBL" id="GES98128.1"/>
    </source>
</evidence>
<dbReference type="AlphaFoldDB" id="A0A2Z6QIF0"/>
<evidence type="ECO:0000313" key="3">
    <source>
        <dbReference type="Proteomes" id="UP000247702"/>
    </source>
</evidence>
<dbReference type="InterPro" id="IPR036910">
    <property type="entry name" value="HMG_box_dom_sf"/>
</dbReference>
<protein>
    <submittedName>
        <fullName evidence="2">Kinase-like domain-containing protein</fullName>
    </submittedName>
</protein>